<name>A0A382SWG4_9ZZZZ</name>
<evidence type="ECO:0000313" key="4">
    <source>
        <dbReference type="EMBL" id="SVD14259.1"/>
    </source>
</evidence>
<comment type="similarity">
    <text evidence="1">Belongs to the DadA oxidoreductase family.</text>
</comment>
<feature type="non-terminal residue" evidence="4">
    <location>
        <position position="129"/>
    </location>
</feature>
<dbReference type="GO" id="GO:0055130">
    <property type="term" value="P:D-alanine catabolic process"/>
    <property type="evidence" value="ECO:0007669"/>
    <property type="project" value="TreeGrafter"/>
</dbReference>
<dbReference type="Pfam" id="PF01266">
    <property type="entry name" value="DAO"/>
    <property type="match status" value="1"/>
</dbReference>
<dbReference type="EMBL" id="UINC01132136">
    <property type="protein sequence ID" value="SVD14259.1"/>
    <property type="molecule type" value="Genomic_DNA"/>
</dbReference>
<organism evidence="4">
    <name type="scientific">marine metagenome</name>
    <dbReference type="NCBI Taxonomy" id="408172"/>
    <lineage>
        <taxon>unclassified sequences</taxon>
        <taxon>metagenomes</taxon>
        <taxon>ecological metagenomes</taxon>
    </lineage>
</organism>
<reference evidence="4" key="1">
    <citation type="submission" date="2018-05" db="EMBL/GenBank/DDBJ databases">
        <authorList>
            <person name="Lanie J.A."/>
            <person name="Ng W.-L."/>
            <person name="Kazmierczak K.M."/>
            <person name="Andrzejewski T.M."/>
            <person name="Davidsen T.M."/>
            <person name="Wayne K.J."/>
            <person name="Tettelin H."/>
            <person name="Glass J.I."/>
            <person name="Rusch D."/>
            <person name="Podicherti R."/>
            <person name="Tsui H.-C.T."/>
            <person name="Winkler M.E."/>
        </authorList>
    </citation>
    <scope>NUCLEOTIDE SEQUENCE</scope>
</reference>
<proteinExistence type="inferred from homology"/>
<accession>A0A382SWG4</accession>
<dbReference type="AlphaFoldDB" id="A0A382SWG4"/>
<gene>
    <name evidence="4" type="ORF">METZ01_LOCUS367113</name>
</gene>
<dbReference type="InterPro" id="IPR006076">
    <property type="entry name" value="FAD-dep_OxRdtase"/>
</dbReference>
<dbReference type="PANTHER" id="PTHR13847:SF280">
    <property type="entry name" value="D-AMINO ACID DEHYDROGENASE"/>
    <property type="match status" value="1"/>
</dbReference>
<dbReference type="SUPFAM" id="SSF51905">
    <property type="entry name" value="FAD/NAD(P)-binding domain"/>
    <property type="match status" value="1"/>
</dbReference>
<dbReference type="GO" id="GO:0008718">
    <property type="term" value="F:D-amino-acid dehydrogenase activity"/>
    <property type="evidence" value="ECO:0007669"/>
    <property type="project" value="TreeGrafter"/>
</dbReference>
<feature type="region of interest" description="Disordered" evidence="2">
    <location>
        <begin position="1"/>
        <end position="30"/>
    </location>
</feature>
<feature type="domain" description="FAD dependent oxidoreductase" evidence="3">
    <location>
        <begin position="37"/>
        <end position="126"/>
    </location>
</feature>
<evidence type="ECO:0000259" key="3">
    <source>
        <dbReference type="Pfam" id="PF01266"/>
    </source>
</evidence>
<protein>
    <recommendedName>
        <fullName evidence="3">FAD dependent oxidoreductase domain-containing protein</fullName>
    </recommendedName>
</protein>
<evidence type="ECO:0000256" key="2">
    <source>
        <dbReference type="SAM" id="MobiDB-lite"/>
    </source>
</evidence>
<dbReference type="Gene3D" id="3.50.50.60">
    <property type="entry name" value="FAD/NAD(P)-binding domain"/>
    <property type="match status" value="1"/>
</dbReference>
<dbReference type="InterPro" id="IPR036188">
    <property type="entry name" value="FAD/NAD-bd_sf"/>
</dbReference>
<sequence>MTVATESRIDQRPDSPHMAPTPDTVTSDERLPANTEVAIIGGGIIGVAAALTLAERGIPCALFEKGVIAGEQSSRNWGWCRQQGRDPRELPLIIESLRLWRDMNHRVGAETGFVTCGIASLATSEQQIT</sequence>
<dbReference type="GO" id="GO:0005886">
    <property type="term" value="C:plasma membrane"/>
    <property type="evidence" value="ECO:0007669"/>
    <property type="project" value="TreeGrafter"/>
</dbReference>
<evidence type="ECO:0000256" key="1">
    <source>
        <dbReference type="ARBA" id="ARBA00009410"/>
    </source>
</evidence>
<dbReference type="PANTHER" id="PTHR13847">
    <property type="entry name" value="SARCOSINE DEHYDROGENASE-RELATED"/>
    <property type="match status" value="1"/>
</dbReference>
<dbReference type="GO" id="GO:0005737">
    <property type="term" value="C:cytoplasm"/>
    <property type="evidence" value="ECO:0007669"/>
    <property type="project" value="TreeGrafter"/>
</dbReference>